<gene>
    <name evidence="1" type="ordered locus">VIT_04s0043g00940</name>
</gene>
<dbReference type="InParanoid" id="F6HI34"/>
<organism evidence="1 2">
    <name type="scientific">Vitis vinifera</name>
    <name type="common">Grape</name>
    <dbReference type="NCBI Taxonomy" id="29760"/>
    <lineage>
        <taxon>Eukaryota</taxon>
        <taxon>Viridiplantae</taxon>
        <taxon>Streptophyta</taxon>
        <taxon>Embryophyta</taxon>
        <taxon>Tracheophyta</taxon>
        <taxon>Spermatophyta</taxon>
        <taxon>Magnoliopsida</taxon>
        <taxon>eudicotyledons</taxon>
        <taxon>Gunneridae</taxon>
        <taxon>Pentapetalae</taxon>
        <taxon>rosids</taxon>
        <taxon>Vitales</taxon>
        <taxon>Vitaceae</taxon>
        <taxon>Viteae</taxon>
        <taxon>Vitis</taxon>
    </lineage>
</organism>
<dbReference type="PaxDb" id="29760-VIT_04s0043g00940.t01"/>
<reference evidence="2" key="1">
    <citation type="journal article" date="2007" name="Nature">
        <title>The grapevine genome sequence suggests ancestral hexaploidization in major angiosperm phyla.</title>
        <authorList>
            <consortium name="The French-Italian Public Consortium for Grapevine Genome Characterization."/>
            <person name="Jaillon O."/>
            <person name="Aury J.-M."/>
            <person name="Noel B."/>
            <person name="Policriti A."/>
            <person name="Clepet C."/>
            <person name="Casagrande A."/>
            <person name="Choisne N."/>
            <person name="Aubourg S."/>
            <person name="Vitulo N."/>
            <person name="Jubin C."/>
            <person name="Vezzi A."/>
            <person name="Legeai F."/>
            <person name="Hugueney P."/>
            <person name="Dasilva C."/>
            <person name="Horner D."/>
            <person name="Mica E."/>
            <person name="Jublot D."/>
            <person name="Poulain J."/>
            <person name="Bruyere C."/>
            <person name="Billault A."/>
            <person name="Segurens B."/>
            <person name="Gouyvenoux M."/>
            <person name="Ugarte E."/>
            <person name="Cattonaro F."/>
            <person name="Anthouard V."/>
            <person name="Vico V."/>
            <person name="Del Fabbro C."/>
            <person name="Alaux M."/>
            <person name="Di Gaspero G."/>
            <person name="Dumas V."/>
            <person name="Felice N."/>
            <person name="Paillard S."/>
            <person name="Juman I."/>
            <person name="Moroldo M."/>
            <person name="Scalabrin S."/>
            <person name="Canaguier A."/>
            <person name="Le Clainche I."/>
            <person name="Malacrida G."/>
            <person name="Durand E."/>
            <person name="Pesole G."/>
            <person name="Laucou V."/>
            <person name="Chatelet P."/>
            <person name="Merdinoglu D."/>
            <person name="Delledonne M."/>
            <person name="Pezzotti M."/>
            <person name="Lecharny A."/>
            <person name="Scarpelli C."/>
            <person name="Artiguenave F."/>
            <person name="Pe M.E."/>
            <person name="Valle G."/>
            <person name="Morgante M."/>
            <person name="Caboche M."/>
            <person name="Adam-Blondon A.-F."/>
            <person name="Weissenbach J."/>
            <person name="Quetier F."/>
            <person name="Wincker P."/>
        </authorList>
    </citation>
    <scope>NUCLEOTIDE SEQUENCE [LARGE SCALE GENOMIC DNA]</scope>
    <source>
        <strain evidence="2">cv. Pinot noir / PN40024</strain>
    </source>
</reference>
<evidence type="ECO:0000313" key="1">
    <source>
        <dbReference type="EMBL" id="CCB51880.1"/>
    </source>
</evidence>
<protein>
    <submittedName>
        <fullName evidence="1">Uncharacterized protein</fullName>
    </submittedName>
</protein>
<dbReference type="Gene3D" id="2.30.30.1040">
    <property type="match status" value="1"/>
</dbReference>
<sequence length="185" mass="21746">MKLILKLKIFIVIIGMAIRICYSFGQVPKMYIWDPNCYWYEVWNLMFETEESGKRRYLGTTVGISDLDPLSWADCLVGNFSTSQDVQSQITSLHHQCELIQRFKKWDQLGGQLMLQVLRIMQNYAWQLNACLDLRVCSMTRNAQARNWCMWIMRMMYFLLGMIPGRSLLGVSAALEFCRLLKFSR</sequence>
<dbReference type="Proteomes" id="UP000009183">
    <property type="component" value="Chromosome 4"/>
</dbReference>
<accession>F6HI34</accession>
<dbReference type="HOGENOM" id="CLU_1463763_0_0_1"/>
<dbReference type="EMBL" id="FN595763">
    <property type="protein sequence ID" value="CCB51880.1"/>
    <property type="molecule type" value="Genomic_DNA"/>
</dbReference>
<proteinExistence type="predicted"/>
<name>F6HI34_VITVI</name>
<dbReference type="AlphaFoldDB" id="F6HI34"/>
<evidence type="ECO:0000313" key="2">
    <source>
        <dbReference type="Proteomes" id="UP000009183"/>
    </source>
</evidence>
<keyword evidence="2" id="KW-1185">Reference proteome</keyword>